<keyword evidence="3 6" id="KW-0812">Transmembrane</keyword>
<feature type="transmembrane region" description="Helical" evidence="6">
    <location>
        <begin position="42"/>
        <end position="59"/>
    </location>
</feature>
<organism evidence="7 8">
    <name type="scientific">Vogesella aquatica</name>
    <dbReference type="NCBI Taxonomy" id="2984206"/>
    <lineage>
        <taxon>Bacteria</taxon>
        <taxon>Pseudomonadati</taxon>
        <taxon>Pseudomonadota</taxon>
        <taxon>Betaproteobacteria</taxon>
        <taxon>Neisseriales</taxon>
        <taxon>Chromobacteriaceae</taxon>
        <taxon>Vogesella</taxon>
    </lineage>
</organism>
<feature type="transmembrane region" description="Helical" evidence="6">
    <location>
        <begin position="141"/>
        <end position="165"/>
    </location>
</feature>
<dbReference type="Pfam" id="PF07690">
    <property type="entry name" value="MFS_1"/>
    <property type="match status" value="1"/>
</dbReference>
<keyword evidence="5 6" id="KW-0472">Membrane</keyword>
<evidence type="ECO:0000256" key="4">
    <source>
        <dbReference type="ARBA" id="ARBA00022989"/>
    </source>
</evidence>
<evidence type="ECO:0000256" key="3">
    <source>
        <dbReference type="ARBA" id="ARBA00022692"/>
    </source>
</evidence>
<feature type="transmembrane region" description="Helical" evidence="6">
    <location>
        <begin position="456"/>
        <end position="481"/>
    </location>
</feature>
<protein>
    <submittedName>
        <fullName evidence="7">MFS transporter</fullName>
    </submittedName>
</protein>
<evidence type="ECO:0000256" key="1">
    <source>
        <dbReference type="ARBA" id="ARBA00004141"/>
    </source>
</evidence>
<comment type="subcellular location">
    <subcellularLocation>
        <location evidence="1">Membrane</location>
        <topology evidence="1">Multi-pass membrane protein</topology>
    </subcellularLocation>
</comment>
<dbReference type="InterPro" id="IPR004752">
    <property type="entry name" value="AmpG_permease/AT-1"/>
</dbReference>
<dbReference type="SUPFAM" id="SSF103473">
    <property type="entry name" value="MFS general substrate transporter"/>
    <property type="match status" value="1"/>
</dbReference>
<dbReference type="RefSeq" id="WP_272752346.1">
    <property type="nucleotide sequence ID" value="NZ_JAQQLF010000015.1"/>
</dbReference>
<evidence type="ECO:0000313" key="7">
    <source>
        <dbReference type="EMBL" id="MDC7718047.1"/>
    </source>
</evidence>
<dbReference type="PANTHER" id="PTHR12778:SF10">
    <property type="entry name" value="MAJOR FACILITATOR SUPERFAMILY DOMAIN-CONTAINING PROTEIN 3"/>
    <property type="match status" value="1"/>
</dbReference>
<feature type="transmembrane region" description="Helical" evidence="6">
    <location>
        <begin position="80"/>
        <end position="99"/>
    </location>
</feature>
<proteinExistence type="predicted"/>
<comment type="caution">
    <text evidence="7">The sequence shown here is derived from an EMBL/GenBank/DDBJ whole genome shotgun (WGS) entry which is preliminary data.</text>
</comment>
<feature type="transmembrane region" description="Helical" evidence="6">
    <location>
        <begin position="12"/>
        <end position="36"/>
    </location>
</feature>
<feature type="transmembrane region" description="Helical" evidence="6">
    <location>
        <begin position="177"/>
        <end position="197"/>
    </location>
</feature>
<evidence type="ECO:0000256" key="5">
    <source>
        <dbReference type="ARBA" id="ARBA00023136"/>
    </source>
</evidence>
<feature type="transmembrane region" description="Helical" evidence="6">
    <location>
        <begin position="105"/>
        <end position="129"/>
    </location>
</feature>
<dbReference type="Gene3D" id="1.20.1250.20">
    <property type="entry name" value="MFS general substrate transporter like domains"/>
    <property type="match status" value="1"/>
</dbReference>
<dbReference type="EMBL" id="JAQQLF010000015">
    <property type="protein sequence ID" value="MDC7718047.1"/>
    <property type="molecule type" value="Genomic_DNA"/>
</dbReference>
<keyword evidence="2" id="KW-0813">Transport</keyword>
<name>A0ABT5IZQ0_9NEIS</name>
<keyword evidence="4 6" id="KW-1133">Transmembrane helix</keyword>
<gene>
    <name evidence="7" type="ORF">PQU95_12585</name>
</gene>
<evidence type="ECO:0000256" key="6">
    <source>
        <dbReference type="SAM" id="Phobius"/>
    </source>
</evidence>
<dbReference type="InterPro" id="IPR011701">
    <property type="entry name" value="MFS"/>
</dbReference>
<feature type="transmembrane region" description="Helical" evidence="6">
    <location>
        <begin position="493"/>
        <end position="512"/>
    </location>
</feature>
<dbReference type="PANTHER" id="PTHR12778">
    <property type="entry name" value="SOLUTE CARRIER FAMILY 33 ACETYL-COA TRANSPORTER -RELATED"/>
    <property type="match status" value="1"/>
</dbReference>
<feature type="transmembrane region" description="Helical" evidence="6">
    <location>
        <begin position="383"/>
        <end position="404"/>
    </location>
</feature>
<feature type="transmembrane region" description="Helical" evidence="6">
    <location>
        <begin position="301"/>
        <end position="319"/>
    </location>
</feature>
<feature type="transmembrane region" description="Helical" evidence="6">
    <location>
        <begin position="518"/>
        <end position="539"/>
    </location>
</feature>
<feature type="transmembrane region" description="Helical" evidence="6">
    <location>
        <begin position="218"/>
        <end position="237"/>
    </location>
</feature>
<dbReference type="NCBIfam" id="TIGR00901">
    <property type="entry name" value="2A0125"/>
    <property type="match status" value="1"/>
</dbReference>
<dbReference type="InterPro" id="IPR036259">
    <property type="entry name" value="MFS_trans_sf"/>
</dbReference>
<keyword evidence="8" id="KW-1185">Reference proteome</keyword>
<feature type="transmembrane region" description="Helical" evidence="6">
    <location>
        <begin position="416"/>
        <end position="436"/>
    </location>
</feature>
<sequence>MRDIRQQGAWRMLMIWVLGFASGLPLALSGTAMQAWLTLDGIDVATIGFLSLVGLPYTFKFLWAPLMDRFEPPWLGRRRGWLVLTQLGLAAVLLAMSGMQPARDVQGFALLAVLLSFLSASQDVVIDAYRTDVVQPAERGLASSLGVFGYRLAMVLSGGIAMVWADPLNGNGWSWGTVYQVMAAIMLAAAVISLLFVPPVPKDNVAPVSDARNDLKGFAAVLLAVVIGYQFTAHVAAPLAERVVAPFYPAVAEAPASPAANPAPATPVASAVVAKAAEAAKPAADKSDKKGNPNQKKWVDLLSLLLGMAFTLPLAWWAAQKARFDTLNRSLGNYFSMEAAGAFLALIILYKLGDAFAGALTTTFLLKGAGFAQAEIGVVNKVIGIWLTIVGALAGGALMLRLGLYRSLMAFGVLQLLSNLGFWLVAVSGKGAWGSFTLPAFDWLIVALKSSSDVDYLLLFAVAVENLSSGMGTAAFVAFLMALCNQKFTATQFALLSAFSAVGRVWVGPLAGVLTESIGWPAFFLFSTAAALPGLLMLARLKSRIQALDVPKGPVALDD</sequence>
<dbReference type="Proteomes" id="UP001219956">
    <property type="component" value="Unassembled WGS sequence"/>
</dbReference>
<evidence type="ECO:0000256" key="2">
    <source>
        <dbReference type="ARBA" id="ARBA00022448"/>
    </source>
</evidence>
<reference evidence="7 8" key="1">
    <citation type="submission" date="2023-01" db="EMBL/GenBank/DDBJ databases">
        <title>Novel species of the genus Vogesella isolated from rivers.</title>
        <authorList>
            <person name="Lu H."/>
        </authorList>
    </citation>
    <scope>NUCLEOTIDE SEQUENCE [LARGE SCALE GENOMIC DNA]</scope>
    <source>
        <strain evidence="7 8">DC21W</strain>
    </source>
</reference>
<evidence type="ECO:0000313" key="8">
    <source>
        <dbReference type="Proteomes" id="UP001219956"/>
    </source>
</evidence>
<accession>A0ABT5IZQ0</accession>